<evidence type="ECO:0000313" key="6">
    <source>
        <dbReference type="Proteomes" id="UP001232343"/>
    </source>
</evidence>
<evidence type="ECO:0000259" key="4">
    <source>
        <dbReference type="PROSITE" id="PS01124"/>
    </source>
</evidence>
<dbReference type="InterPro" id="IPR003313">
    <property type="entry name" value="AraC-bd"/>
</dbReference>
<evidence type="ECO:0000313" key="5">
    <source>
        <dbReference type="EMBL" id="MDQ0343675.1"/>
    </source>
</evidence>
<dbReference type="EMBL" id="JAUSUO010000006">
    <property type="protein sequence ID" value="MDQ0343675.1"/>
    <property type="molecule type" value="Genomic_DNA"/>
</dbReference>
<name>A0ABU0D5K4_9BACI</name>
<dbReference type="Proteomes" id="UP001232343">
    <property type="component" value="Unassembled WGS sequence"/>
</dbReference>
<dbReference type="SUPFAM" id="SSF51215">
    <property type="entry name" value="Regulatory protein AraC"/>
    <property type="match status" value="1"/>
</dbReference>
<gene>
    <name evidence="5" type="ORF">J2S14_002510</name>
</gene>
<dbReference type="InterPro" id="IPR009057">
    <property type="entry name" value="Homeodomain-like_sf"/>
</dbReference>
<dbReference type="PANTHER" id="PTHR43280:SF28">
    <property type="entry name" value="HTH-TYPE TRANSCRIPTIONAL ACTIVATOR RHAS"/>
    <property type="match status" value="1"/>
</dbReference>
<accession>A0ABU0D5K4</accession>
<keyword evidence="2" id="KW-0238">DNA-binding</keyword>
<dbReference type="PANTHER" id="PTHR43280">
    <property type="entry name" value="ARAC-FAMILY TRANSCRIPTIONAL REGULATOR"/>
    <property type="match status" value="1"/>
</dbReference>
<dbReference type="Pfam" id="PF12833">
    <property type="entry name" value="HTH_18"/>
    <property type="match status" value="1"/>
</dbReference>
<dbReference type="Gene3D" id="1.10.10.60">
    <property type="entry name" value="Homeodomain-like"/>
    <property type="match status" value="2"/>
</dbReference>
<sequence length="271" mass="32027">MEEGIIILEFESANFDNMIHNWGMIKDTITFHVIVLVVEGKVLYNINNEEILLEKGEIMYIPKYSLRSGENFSGKPHQKYTILFHLEEERIDIPYLLQRQCFIVKPRNFEYFKQRAEFLYTDLRGNKKYNDFICQGILKEIIGMLAREKEENEIPPMKLKYAQDIQEYIMKHYRNNIEINNLAKLIQKSPNYTIAIFKEVTGQSPIQYLHHLRILEACNLLVNSNMDIAYISDYLGFYDTSYFSRTFKKIMSISPREYQKAGIEAKASNDI</sequence>
<evidence type="ECO:0000256" key="3">
    <source>
        <dbReference type="ARBA" id="ARBA00023163"/>
    </source>
</evidence>
<dbReference type="InterPro" id="IPR018062">
    <property type="entry name" value="HTH_AraC-typ_CS"/>
</dbReference>
<keyword evidence="1" id="KW-0805">Transcription regulation</keyword>
<dbReference type="InterPro" id="IPR018060">
    <property type="entry name" value="HTH_AraC"/>
</dbReference>
<feature type="domain" description="HTH araC/xylS-type" evidence="4">
    <location>
        <begin position="163"/>
        <end position="261"/>
    </location>
</feature>
<reference evidence="5 6" key="1">
    <citation type="submission" date="2023-07" db="EMBL/GenBank/DDBJ databases">
        <title>Genomic Encyclopedia of Type Strains, Phase IV (KMG-IV): sequencing the most valuable type-strain genomes for metagenomic binning, comparative biology and taxonomic classification.</title>
        <authorList>
            <person name="Goeker M."/>
        </authorList>
    </citation>
    <scope>NUCLEOTIDE SEQUENCE [LARGE SCALE GENOMIC DNA]</scope>
    <source>
        <strain evidence="5 6">DSM 27848</strain>
    </source>
</reference>
<protein>
    <submittedName>
        <fullName evidence="5">AraC-like DNA-binding protein</fullName>
    </submittedName>
</protein>
<organism evidence="5 6">
    <name type="scientific">Lederbergia wuyishanensis</name>
    <dbReference type="NCBI Taxonomy" id="1347903"/>
    <lineage>
        <taxon>Bacteria</taxon>
        <taxon>Bacillati</taxon>
        <taxon>Bacillota</taxon>
        <taxon>Bacilli</taxon>
        <taxon>Bacillales</taxon>
        <taxon>Bacillaceae</taxon>
        <taxon>Lederbergia</taxon>
    </lineage>
</organism>
<keyword evidence="6" id="KW-1185">Reference proteome</keyword>
<dbReference type="CDD" id="cd02208">
    <property type="entry name" value="cupin_RmlC-like"/>
    <property type="match status" value="1"/>
</dbReference>
<dbReference type="SMART" id="SM00342">
    <property type="entry name" value="HTH_ARAC"/>
    <property type="match status" value="1"/>
</dbReference>
<dbReference type="InterPro" id="IPR037923">
    <property type="entry name" value="HTH-like"/>
</dbReference>
<dbReference type="PROSITE" id="PS00041">
    <property type="entry name" value="HTH_ARAC_FAMILY_1"/>
    <property type="match status" value="1"/>
</dbReference>
<keyword evidence="3" id="KW-0804">Transcription</keyword>
<evidence type="ECO:0000256" key="2">
    <source>
        <dbReference type="ARBA" id="ARBA00023125"/>
    </source>
</evidence>
<dbReference type="RefSeq" id="WP_244683407.1">
    <property type="nucleotide sequence ID" value="NZ_JALIRM010000017.1"/>
</dbReference>
<dbReference type="PROSITE" id="PS01124">
    <property type="entry name" value="HTH_ARAC_FAMILY_2"/>
    <property type="match status" value="1"/>
</dbReference>
<evidence type="ECO:0000256" key="1">
    <source>
        <dbReference type="ARBA" id="ARBA00023015"/>
    </source>
</evidence>
<dbReference type="SUPFAM" id="SSF46689">
    <property type="entry name" value="Homeodomain-like"/>
    <property type="match status" value="2"/>
</dbReference>
<dbReference type="Pfam" id="PF02311">
    <property type="entry name" value="AraC_binding"/>
    <property type="match status" value="1"/>
</dbReference>
<proteinExistence type="predicted"/>
<comment type="caution">
    <text evidence="5">The sequence shown here is derived from an EMBL/GenBank/DDBJ whole genome shotgun (WGS) entry which is preliminary data.</text>
</comment>